<name>A0A926E4S0_9FIRM</name>
<accession>A0A926E4S0</accession>
<proteinExistence type="predicted"/>
<gene>
    <name evidence="1" type="ORF">H8692_01055</name>
</gene>
<dbReference type="EMBL" id="JACRTA010000001">
    <property type="protein sequence ID" value="MBC8567352.1"/>
    <property type="molecule type" value="Genomic_DNA"/>
</dbReference>
<protein>
    <submittedName>
        <fullName evidence="1">Uncharacterized protein</fullName>
    </submittedName>
</protein>
<evidence type="ECO:0000313" key="2">
    <source>
        <dbReference type="Proteomes" id="UP000610862"/>
    </source>
</evidence>
<dbReference type="AlphaFoldDB" id="A0A926E4S0"/>
<reference evidence="1" key="1">
    <citation type="submission" date="2020-08" db="EMBL/GenBank/DDBJ databases">
        <title>Genome public.</title>
        <authorList>
            <person name="Liu C."/>
            <person name="Sun Q."/>
        </authorList>
    </citation>
    <scope>NUCLEOTIDE SEQUENCE</scope>
    <source>
        <strain evidence="1">NSJ-24</strain>
    </source>
</reference>
<organism evidence="1 2">
    <name type="scientific">Lentihominibacter hominis</name>
    <dbReference type="NCBI Taxonomy" id="2763645"/>
    <lineage>
        <taxon>Bacteria</taxon>
        <taxon>Bacillati</taxon>
        <taxon>Bacillota</taxon>
        <taxon>Clostridia</taxon>
        <taxon>Peptostreptococcales</taxon>
        <taxon>Anaerovoracaceae</taxon>
        <taxon>Lentihominibacter</taxon>
    </lineage>
</organism>
<sequence>MTRVQKENSKAVMKTVALPNILTERCAKAESASVKRIVKITSESNTLREMG</sequence>
<keyword evidence="2" id="KW-1185">Reference proteome</keyword>
<comment type="caution">
    <text evidence="1">The sequence shown here is derived from an EMBL/GenBank/DDBJ whole genome shotgun (WGS) entry which is preliminary data.</text>
</comment>
<dbReference type="Proteomes" id="UP000610862">
    <property type="component" value="Unassembled WGS sequence"/>
</dbReference>
<evidence type="ECO:0000313" key="1">
    <source>
        <dbReference type="EMBL" id="MBC8567352.1"/>
    </source>
</evidence>
<dbReference type="RefSeq" id="WP_187524799.1">
    <property type="nucleotide sequence ID" value="NZ_JACRTA010000001.1"/>
</dbReference>